<evidence type="ECO:0000256" key="1">
    <source>
        <dbReference type="ARBA" id="ARBA00004549"/>
    </source>
</evidence>
<comment type="catalytic activity">
    <reaction evidence="2">
        <text>octadecanoyl-CoA + 2 NADPH + 2 H(+) = octadecan-1-ol + 2 NADP(+) + CoA</text>
        <dbReference type="Rhea" id="RHEA:36319"/>
        <dbReference type="ChEBI" id="CHEBI:15378"/>
        <dbReference type="ChEBI" id="CHEBI:32154"/>
        <dbReference type="ChEBI" id="CHEBI:57287"/>
        <dbReference type="ChEBI" id="CHEBI:57394"/>
        <dbReference type="ChEBI" id="CHEBI:57783"/>
        <dbReference type="ChEBI" id="CHEBI:58349"/>
        <dbReference type="EC" id="1.2.1.84"/>
    </reaction>
    <physiologicalReaction direction="left-to-right" evidence="2">
        <dbReference type="Rhea" id="RHEA:36320"/>
    </physiologicalReaction>
</comment>
<dbReference type="EC" id="1.2.1.84" evidence="7"/>
<gene>
    <name evidence="10" type="ORF">D4764_22G0004260</name>
</gene>
<evidence type="ECO:0000313" key="10">
    <source>
        <dbReference type="EMBL" id="TWW64779.1"/>
    </source>
</evidence>
<dbReference type="InterPro" id="IPR013120">
    <property type="entry name" value="FAR_NAD-bd"/>
</dbReference>
<protein>
    <recommendedName>
        <fullName evidence="7">Fatty acyl-CoA reductase</fullName>
        <ecNumber evidence="7">1.2.1.84</ecNumber>
    </recommendedName>
</protein>
<dbReference type="EMBL" id="RHFK02000015">
    <property type="protein sequence ID" value="TWW64779.1"/>
    <property type="molecule type" value="Genomic_DNA"/>
</dbReference>
<dbReference type="PANTHER" id="PTHR11011:SF120">
    <property type="entry name" value="FATTY ACYL-COA REDUCTASE 2"/>
    <property type="match status" value="1"/>
</dbReference>
<dbReference type="GO" id="GO:0035336">
    <property type="term" value="P:long-chain fatty-acyl-CoA metabolic process"/>
    <property type="evidence" value="ECO:0007669"/>
    <property type="project" value="TreeGrafter"/>
</dbReference>
<dbReference type="InterPro" id="IPR036291">
    <property type="entry name" value="NAD(P)-bd_dom_sf"/>
</dbReference>
<evidence type="ECO:0000313" key="11">
    <source>
        <dbReference type="Proteomes" id="UP000324091"/>
    </source>
</evidence>
<accession>A0A5C6NDJ2</accession>
<organism evidence="10 11">
    <name type="scientific">Takifugu flavidus</name>
    <name type="common">sansaifugu</name>
    <dbReference type="NCBI Taxonomy" id="433684"/>
    <lineage>
        <taxon>Eukaryota</taxon>
        <taxon>Metazoa</taxon>
        <taxon>Chordata</taxon>
        <taxon>Craniata</taxon>
        <taxon>Vertebrata</taxon>
        <taxon>Euteleostomi</taxon>
        <taxon>Actinopterygii</taxon>
        <taxon>Neopterygii</taxon>
        <taxon>Teleostei</taxon>
        <taxon>Neoteleostei</taxon>
        <taxon>Acanthomorphata</taxon>
        <taxon>Eupercaria</taxon>
        <taxon>Tetraodontiformes</taxon>
        <taxon>Tetradontoidea</taxon>
        <taxon>Tetraodontidae</taxon>
        <taxon>Takifugu</taxon>
    </lineage>
</organism>
<keyword evidence="7" id="KW-0443">Lipid metabolism</keyword>
<keyword evidence="7" id="KW-0521">NADP</keyword>
<comment type="catalytic activity">
    <reaction evidence="4">
        <text>a long-chain fatty acyl-CoA + 2 NADPH + 2 H(+) = a long-chain primary fatty alcohol + 2 NADP(+) + CoA</text>
        <dbReference type="Rhea" id="RHEA:52716"/>
        <dbReference type="ChEBI" id="CHEBI:15378"/>
        <dbReference type="ChEBI" id="CHEBI:57287"/>
        <dbReference type="ChEBI" id="CHEBI:57783"/>
        <dbReference type="ChEBI" id="CHEBI:58349"/>
        <dbReference type="ChEBI" id="CHEBI:77396"/>
        <dbReference type="ChEBI" id="CHEBI:83139"/>
        <dbReference type="EC" id="1.2.1.84"/>
    </reaction>
    <physiologicalReaction direction="left-to-right" evidence="4">
        <dbReference type="Rhea" id="RHEA:52717"/>
    </physiologicalReaction>
</comment>
<evidence type="ECO:0000256" key="4">
    <source>
        <dbReference type="ARBA" id="ARBA00049089"/>
    </source>
</evidence>
<reference evidence="10 11" key="1">
    <citation type="submission" date="2019-04" db="EMBL/GenBank/DDBJ databases">
        <title>Chromosome genome assembly for Takifugu flavidus.</title>
        <authorList>
            <person name="Xiao S."/>
        </authorList>
    </citation>
    <scope>NUCLEOTIDE SEQUENCE [LARGE SCALE GENOMIC DNA]</scope>
    <source>
        <strain evidence="10">HTHZ2018</strain>
        <tissue evidence="10">Muscle</tissue>
    </source>
</reference>
<dbReference type="Proteomes" id="UP000324091">
    <property type="component" value="Chromosome 22"/>
</dbReference>
<dbReference type="Gene3D" id="3.40.50.720">
    <property type="entry name" value="NAD(P)-binding Rossmann-like Domain"/>
    <property type="match status" value="1"/>
</dbReference>
<evidence type="ECO:0000256" key="5">
    <source>
        <dbReference type="ARBA" id="ARBA00049865"/>
    </source>
</evidence>
<dbReference type="AlphaFoldDB" id="A0A5C6NDJ2"/>
<evidence type="ECO:0000256" key="2">
    <source>
        <dbReference type="ARBA" id="ARBA00047991"/>
    </source>
</evidence>
<keyword evidence="11" id="KW-1185">Reference proteome</keyword>
<evidence type="ECO:0000259" key="9">
    <source>
        <dbReference type="Pfam" id="PF07993"/>
    </source>
</evidence>
<dbReference type="PANTHER" id="PTHR11011">
    <property type="entry name" value="MALE STERILITY PROTEIN 2-RELATED"/>
    <property type="match status" value="1"/>
</dbReference>
<evidence type="ECO:0000256" key="8">
    <source>
        <dbReference type="SAM" id="MobiDB-lite"/>
    </source>
</evidence>
<evidence type="ECO:0000256" key="6">
    <source>
        <dbReference type="ARBA" id="ARBA00049930"/>
    </source>
</evidence>
<name>A0A5C6NDJ2_9TELE</name>
<dbReference type="Pfam" id="PF07993">
    <property type="entry name" value="NAD_binding_4"/>
    <property type="match status" value="1"/>
</dbReference>
<comment type="catalytic activity">
    <reaction evidence="6">
        <text>eicosanoyl-CoA + 2 NADPH + 2 H(+) = eicosan-1-ol + 2 NADP(+) + CoA</text>
        <dbReference type="Rhea" id="RHEA:81727"/>
        <dbReference type="ChEBI" id="CHEBI:15378"/>
        <dbReference type="ChEBI" id="CHEBI:57287"/>
        <dbReference type="ChEBI" id="CHEBI:57380"/>
        <dbReference type="ChEBI" id="CHEBI:57783"/>
        <dbReference type="ChEBI" id="CHEBI:58349"/>
        <dbReference type="ChEBI" id="CHEBI:75627"/>
    </reaction>
    <physiologicalReaction direction="left-to-right" evidence="6">
        <dbReference type="Rhea" id="RHEA:81728"/>
    </physiologicalReaction>
</comment>
<dbReference type="SUPFAM" id="SSF51735">
    <property type="entry name" value="NAD(P)-binding Rossmann-fold domains"/>
    <property type="match status" value="1"/>
</dbReference>
<feature type="region of interest" description="Disordered" evidence="8">
    <location>
        <begin position="85"/>
        <end position="114"/>
    </location>
</feature>
<comment type="subcellular location">
    <subcellularLocation>
        <location evidence="1">Peroxisome membrane</location>
        <topology evidence="1">Single-pass membrane protein</topology>
    </subcellularLocation>
</comment>
<feature type="compositionally biased region" description="Basic and acidic residues" evidence="8">
    <location>
        <begin position="102"/>
        <end position="114"/>
    </location>
</feature>
<comment type="caution">
    <text evidence="10">The sequence shown here is derived from an EMBL/GenBank/DDBJ whole genome shotgun (WGS) entry which is preliminary data.</text>
</comment>
<feature type="domain" description="Thioester reductase (TE)" evidence="9">
    <location>
        <begin position="137"/>
        <end position="186"/>
    </location>
</feature>
<keyword evidence="7" id="KW-0444">Lipid biosynthesis</keyword>
<dbReference type="GO" id="GO:0102965">
    <property type="term" value="F:alcohol-forming long-chain fatty acyl-CoA reductase activity"/>
    <property type="evidence" value="ECO:0007669"/>
    <property type="project" value="UniProtKB-EC"/>
</dbReference>
<dbReference type="InterPro" id="IPR026055">
    <property type="entry name" value="FAR"/>
</dbReference>
<feature type="region of interest" description="Disordered" evidence="8">
    <location>
        <begin position="1"/>
        <end position="21"/>
    </location>
</feature>
<proteinExistence type="inferred from homology"/>
<evidence type="ECO:0000256" key="3">
    <source>
        <dbReference type="ARBA" id="ARBA00048521"/>
    </source>
</evidence>
<dbReference type="GO" id="GO:0080019">
    <property type="term" value="F:alcohol-forming very long-chain fatty acyl-CoA reductase activity"/>
    <property type="evidence" value="ECO:0007669"/>
    <property type="project" value="InterPro"/>
</dbReference>
<feature type="region of interest" description="Disordered" evidence="8">
    <location>
        <begin position="48"/>
        <end position="69"/>
    </location>
</feature>
<keyword evidence="7" id="KW-0560">Oxidoreductase</keyword>
<comment type="catalytic activity">
    <reaction evidence="3">
        <text>hexadecanoyl-CoA + 2 NADPH + 2 H(+) = hexadecan-1-ol + 2 NADP(+) + CoA</text>
        <dbReference type="Rhea" id="RHEA:36315"/>
        <dbReference type="ChEBI" id="CHEBI:15378"/>
        <dbReference type="ChEBI" id="CHEBI:16125"/>
        <dbReference type="ChEBI" id="CHEBI:57287"/>
        <dbReference type="ChEBI" id="CHEBI:57379"/>
        <dbReference type="ChEBI" id="CHEBI:57783"/>
        <dbReference type="ChEBI" id="CHEBI:58349"/>
        <dbReference type="EC" id="1.2.1.84"/>
    </reaction>
    <physiologicalReaction direction="left-to-right" evidence="3">
        <dbReference type="Rhea" id="RHEA:36316"/>
    </physiologicalReaction>
</comment>
<comment type="similarity">
    <text evidence="7">Belongs to the fatty acyl-CoA reductase family.</text>
</comment>
<dbReference type="GO" id="GO:0005778">
    <property type="term" value="C:peroxisomal membrane"/>
    <property type="evidence" value="ECO:0007669"/>
    <property type="project" value="UniProtKB-SubCell"/>
</dbReference>
<comment type="function">
    <text evidence="7">Catalyzes the reduction of fatty acyl-CoA to fatty alcohols.</text>
</comment>
<evidence type="ECO:0000256" key="7">
    <source>
        <dbReference type="RuleBase" id="RU363097"/>
    </source>
</evidence>
<comment type="catalytic activity">
    <reaction evidence="5">
        <text>18-methylnonadecanoyl-CoA + 2 NADPH + 2 H(+) = 18-methylnonadecan-1-ol + 2 NADP(+) + CoA</text>
        <dbReference type="Rhea" id="RHEA:81767"/>
        <dbReference type="ChEBI" id="CHEBI:15378"/>
        <dbReference type="ChEBI" id="CHEBI:57287"/>
        <dbReference type="ChEBI" id="CHEBI:57783"/>
        <dbReference type="ChEBI" id="CHEBI:58349"/>
        <dbReference type="ChEBI" id="CHEBI:84914"/>
        <dbReference type="ChEBI" id="CHEBI:231999"/>
    </reaction>
    <physiologicalReaction direction="left-to-right" evidence="5">
        <dbReference type="Rhea" id="RHEA:81768"/>
    </physiologicalReaction>
</comment>
<sequence length="192" mass="20495">MHFISASHPNSRTGQKSVLRTGELEPPSFVVGLPSWSKDLGAVGSGLDPLQAGSCPPGGLNDPLRGSSHRQVTVNSVVDLLRVTRTPKSPQEESCEGPEPSRIGEHEADAHPRPADVCGGAACSRMAEYYAGKSVLITGATGFMGKVLVEKLLRSCPEVKALYLLVRPKAGQSMQQRVSEMMTCKVTPQFNL</sequence>
<feature type="compositionally biased region" description="Polar residues" evidence="8">
    <location>
        <begin position="7"/>
        <end position="18"/>
    </location>
</feature>